<evidence type="ECO:0000313" key="2">
    <source>
        <dbReference type="EMBL" id="GLS22780.1"/>
    </source>
</evidence>
<sequence>MELAALGQSFDGGDLGAVEARSESEAGIDAPSVDQHGASAALASIAPLLAAGQIETLAQQVEQHYARIIEIDPAQTTIDGEADGKRHEGIPHSVFVMYELARQQGRWRGGPRRRNRRVLPE</sequence>
<dbReference type="EMBL" id="BSPC01000066">
    <property type="protein sequence ID" value="GLS22780.1"/>
    <property type="molecule type" value="Genomic_DNA"/>
</dbReference>
<keyword evidence="3" id="KW-1185">Reference proteome</keyword>
<reference evidence="3" key="1">
    <citation type="journal article" date="2019" name="Int. J. Syst. Evol. Microbiol.">
        <title>The Global Catalogue of Microorganisms (GCM) 10K type strain sequencing project: providing services to taxonomists for standard genome sequencing and annotation.</title>
        <authorList>
            <consortium name="The Broad Institute Genomics Platform"/>
            <consortium name="The Broad Institute Genome Sequencing Center for Infectious Disease"/>
            <person name="Wu L."/>
            <person name="Ma J."/>
        </authorList>
    </citation>
    <scope>NUCLEOTIDE SEQUENCE [LARGE SCALE GENOMIC DNA]</scope>
    <source>
        <strain evidence="3">NBRC 101365</strain>
    </source>
</reference>
<gene>
    <name evidence="2" type="ORF">GCM10007874_58000</name>
</gene>
<comment type="caution">
    <text evidence="2">The sequence shown here is derived from an EMBL/GenBank/DDBJ whole genome shotgun (WGS) entry which is preliminary data.</text>
</comment>
<protein>
    <submittedName>
        <fullName evidence="2">Uncharacterized protein</fullName>
    </submittedName>
</protein>
<dbReference type="Proteomes" id="UP001156882">
    <property type="component" value="Unassembled WGS sequence"/>
</dbReference>
<evidence type="ECO:0000313" key="3">
    <source>
        <dbReference type="Proteomes" id="UP001156882"/>
    </source>
</evidence>
<organism evidence="2 3">
    <name type="scientific">Labrys miyagiensis</name>
    <dbReference type="NCBI Taxonomy" id="346912"/>
    <lineage>
        <taxon>Bacteria</taxon>
        <taxon>Pseudomonadati</taxon>
        <taxon>Pseudomonadota</taxon>
        <taxon>Alphaproteobacteria</taxon>
        <taxon>Hyphomicrobiales</taxon>
        <taxon>Xanthobacteraceae</taxon>
        <taxon>Labrys</taxon>
    </lineage>
</organism>
<proteinExistence type="predicted"/>
<evidence type="ECO:0000256" key="1">
    <source>
        <dbReference type="SAM" id="MobiDB-lite"/>
    </source>
</evidence>
<feature type="region of interest" description="Disordered" evidence="1">
    <location>
        <begin position="1"/>
        <end position="31"/>
    </location>
</feature>
<accession>A0ABQ6CUW2</accession>
<name>A0ABQ6CUW2_9HYPH</name>